<feature type="non-terminal residue" evidence="1">
    <location>
        <position position="1"/>
    </location>
</feature>
<dbReference type="EMBL" id="JARIHO010000062">
    <property type="protein sequence ID" value="KAJ7315312.1"/>
    <property type="molecule type" value="Genomic_DNA"/>
</dbReference>
<dbReference type="Proteomes" id="UP001218218">
    <property type="component" value="Unassembled WGS sequence"/>
</dbReference>
<gene>
    <name evidence="1" type="ORF">DFH08DRAFT_630608</name>
</gene>
<feature type="non-terminal residue" evidence="1">
    <location>
        <position position="97"/>
    </location>
</feature>
<reference evidence="1" key="1">
    <citation type="submission" date="2023-03" db="EMBL/GenBank/DDBJ databases">
        <title>Massive genome expansion in bonnet fungi (Mycena s.s.) driven by repeated elements and novel gene families across ecological guilds.</title>
        <authorList>
            <consortium name="Lawrence Berkeley National Laboratory"/>
            <person name="Harder C.B."/>
            <person name="Miyauchi S."/>
            <person name="Viragh M."/>
            <person name="Kuo A."/>
            <person name="Thoen E."/>
            <person name="Andreopoulos B."/>
            <person name="Lu D."/>
            <person name="Skrede I."/>
            <person name="Drula E."/>
            <person name="Henrissat B."/>
            <person name="Morin E."/>
            <person name="Kohler A."/>
            <person name="Barry K."/>
            <person name="LaButti K."/>
            <person name="Morin E."/>
            <person name="Salamov A."/>
            <person name="Lipzen A."/>
            <person name="Mereny Z."/>
            <person name="Hegedus B."/>
            <person name="Baldrian P."/>
            <person name="Stursova M."/>
            <person name="Weitz H."/>
            <person name="Taylor A."/>
            <person name="Grigoriev I.V."/>
            <person name="Nagy L.G."/>
            <person name="Martin F."/>
            <person name="Kauserud H."/>
        </authorList>
    </citation>
    <scope>NUCLEOTIDE SEQUENCE</scope>
    <source>
        <strain evidence="1">CBHHK002</strain>
    </source>
</reference>
<protein>
    <submittedName>
        <fullName evidence="1">Uncharacterized protein</fullName>
    </submittedName>
</protein>
<accession>A0AAD6ZCC6</accession>
<dbReference type="AlphaFoldDB" id="A0AAD6ZCC6"/>
<evidence type="ECO:0000313" key="1">
    <source>
        <dbReference type="EMBL" id="KAJ7315312.1"/>
    </source>
</evidence>
<organism evidence="1 2">
    <name type="scientific">Mycena albidolilacea</name>
    <dbReference type="NCBI Taxonomy" id="1033008"/>
    <lineage>
        <taxon>Eukaryota</taxon>
        <taxon>Fungi</taxon>
        <taxon>Dikarya</taxon>
        <taxon>Basidiomycota</taxon>
        <taxon>Agaricomycotina</taxon>
        <taxon>Agaricomycetes</taxon>
        <taxon>Agaricomycetidae</taxon>
        <taxon>Agaricales</taxon>
        <taxon>Marasmiineae</taxon>
        <taxon>Mycenaceae</taxon>
        <taxon>Mycena</taxon>
    </lineage>
</organism>
<comment type="caution">
    <text evidence="1">The sequence shown here is derived from an EMBL/GenBank/DDBJ whole genome shotgun (WGS) entry which is preliminary data.</text>
</comment>
<keyword evidence="2" id="KW-1185">Reference proteome</keyword>
<sequence>TYTILVKLIPIQLGDNSHIFAIGCGTRRTHIKSLTGLQTIDFTRTLHAPKLAGLLLSVGQLTAIPGVKVEFEGNSCFIKLRGESLCQALFKDGLYTL</sequence>
<evidence type="ECO:0000313" key="2">
    <source>
        <dbReference type="Proteomes" id="UP001218218"/>
    </source>
</evidence>
<name>A0AAD6ZCC6_9AGAR</name>
<proteinExistence type="predicted"/>